<dbReference type="PROSITE" id="PS51157">
    <property type="entry name" value="ZF_UBR"/>
    <property type="match status" value="1"/>
</dbReference>
<feature type="zinc finger region" description="UBR-type" evidence="9">
    <location>
        <begin position="83"/>
        <end position="154"/>
    </location>
</feature>
<organism evidence="13 14">
    <name type="scientific">Potamilus streckersoni</name>
    <dbReference type="NCBI Taxonomy" id="2493646"/>
    <lineage>
        <taxon>Eukaryota</taxon>
        <taxon>Metazoa</taxon>
        <taxon>Spiralia</taxon>
        <taxon>Lophotrochozoa</taxon>
        <taxon>Mollusca</taxon>
        <taxon>Bivalvia</taxon>
        <taxon>Autobranchia</taxon>
        <taxon>Heteroconchia</taxon>
        <taxon>Palaeoheterodonta</taxon>
        <taxon>Unionida</taxon>
        <taxon>Unionoidea</taxon>
        <taxon>Unionidae</taxon>
        <taxon>Ambleminae</taxon>
        <taxon>Lampsilini</taxon>
        <taxon>Potamilus</taxon>
    </lineage>
</organism>
<evidence type="ECO:0000256" key="6">
    <source>
        <dbReference type="ARBA" id="ARBA00022786"/>
    </source>
</evidence>
<evidence type="ECO:0000256" key="10">
    <source>
        <dbReference type="RuleBase" id="RU366018"/>
    </source>
</evidence>
<keyword evidence="7 10" id="KW-0862">Zinc</keyword>
<evidence type="ECO:0000256" key="3">
    <source>
        <dbReference type="ARBA" id="ARBA00022679"/>
    </source>
</evidence>
<comment type="function">
    <text evidence="10">Ubiquitin ligase protein which is a component of the N-end rule pathway. Recognizes and binds to proteins bearing specific N-terminal residues that are destabilizing according to the N-end rule, leading to their ubiquitination and subsequent degradation.</text>
</comment>
<evidence type="ECO:0000313" key="13">
    <source>
        <dbReference type="EMBL" id="KAK3584303.1"/>
    </source>
</evidence>
<dbReference type="EC" id="2.3.2.27" evidence="10"/>
<dbReference type="SMART" id="SM00396">
    <property type="entry name" value="ZnF_UBR1"/>
    <property type="match status" value="1"/>
</dbReference>
<evidence type="ECO:0000256" key="11">
    <source>
        <dbReference type="SAM" id="MobiDB-lite"/>
    </source>
</evidence>
<reference evidence="13" key="3">
    <citation type="submission" date="2023-05" db="EMBL/GenBank/DDBJ databases">
        <authorList>
            <person name="Smith C.H."/>
        </authorList>
    </citation>
    <scope>NUCLEOTIDE SEQUENCE</scope>
    <source>
        <strain evidence="13">CHS0354</strain>
        <tissue evidence="13">Mantle</tissue>
    </source>
</reference>
<dbReference type="Pfam" id="PF22960">
    <property type="entry name" value="WHD_UBR1"/>
    <property type="match status" value="1"/>
</dbReference>
<dbReference type="PANTHER" id="PTHR21497">
    <property type="entry name" value="UBIQUITIN LIGASE E3 ALPHA-RELATED"/>
    <property type="match status" value="1"/>
</dbReference>
<evidence type="ECO:0000313" key="14">
    <source>
        <dbReference type="Proteomes" id="UP001195483"/>
    </source>
</evidence>
<dbReference type="PANTHER" id="PTHR21497:SF39">
    <property type="entry name" value="E3 UBIQUITIN-PROTEIN LIGASE UBR3"/>
    <property type="match status" value="1"/>
</dbReference>
<comment type="similarity">
    <text evidence="8 10">Belongs to the E3 ubiquitin-protein ligase UBR1-like family.</text>
</comment>
<comment type="caution">
    <text evidence="13">The sequence shown here is derived from an EMBL/GenBank/DDBJ whole genome shotgun (WGS) entry which is preliminary data.</text>
</comment>
<evidence type="ECO:0000256" key="1">
    <source>
        <dbReference type="ARBA" id="ARBA00000900"/>
    </source>
</evidence>
<proteinExistence type="inferred from homology"/>
<keyword evidence="14" id="KW-1185">Reference proteome</keyword>
<reference evidence="13" key="2">
    <citation type="journal article" date="2021" name="Genome Biol. Evol.">
        <title>Developing a high-quality reference genome for a parasitic bivalve with doubly uniparental inheritance (Bivalvia: Unionida).</title>
        <authorList>
            <person name="Smith C.H."/>
        </authorList>
    </citation>
    <scope>NUCLEOTIDE SEQUENCE</scope>
    <source>
        <strain evidence="13">CHS0354</strain>
        <tissue evidence="13">Mantle</tissue>
    </source>
</reference>
<dbReference type="EMBL" id="JAEAOA010001057">
    <property type="protein sequence ID" value="KAK3584303.1"/>
    <property type="molecule type" value="Genomic_DNA"/>
</dbReference>
<protein>
    <recommendedName>
        <fullName evidence="10">E3 ubiquitin-protein ligase</fullName>
        <ecNumber evidence="10">2.3.2.27</ecNumber>
    </recommendedName>
</protein>
<dbReference type="Pfam" id="PF18995">
    <property type="entry name" value="PRT6_C"/>
    <property type="match status" value="1"/>
</dbReference>
<feature type="region of interest" description="Disordered" evidence="11">
    <location>
        <begin position="1084"/>
        <end position="1110"/>
    </location>
</feature>
<keyword evidence="4 10" id="KW-0479">Metal-binding</keyword>
<dbReference type="Gene3D" id="2.10.110.30">
    <property type="match status" value="1"/>
</dbReference>
<evidence type="ECO:0000259" key="12">
    <source>
        <dbReference type="PROSITE" id="PS51157"/>
    </source>
</evidence>
<dbReference type="InterPro" id="IPR039164">
    <property type="entry name" value="UBR1-like"/>
</dbReference>
<comment type="pathway">
    <text evidence="2 10">Protein modification; protein ubiquitination.</text>
</comment>
<name>A0AAE0S393_9BIVA</name>
<evidence type="ECO:0000256" key="7">
    <source>
        <dbReference type="ARBA" id="ARBA00022833"/>
    </source>
</evidence>
<dbReference type="Proteomes" id="UP001195483">
    <property type="component" value="Unassembled WGS sequence"/>
</dbReference>
<dbReference type="GO" id="GO:0008270">
    <property type="term" value="F:zinc ion binding"/>
    <property type="evidence" value="ECO:0007669"/>
    <property type="project" value="UniProtKB-UniRule"/>
</dbReference>
<dbReference type="FunFam" id="2.10.110.30:FF:000002">
    <property type="entry name" value="Putative e3 ubiquitin-protein ligase ubr3"/>
    <property type="match status" value="1"/>
</dbReference>
<keyword evidence="5 10" id="KW-0863">Zinc-finger</keyword>
<dbReference type="InterPro" id="IPR003126">
    <property type="entry name" value="Znf_UBR"/>
</dbReference>
<dbReference type="GO" id="GO:0061630">
    <property type="term" value="F:ubiquitin protein ligase activity"/>
    <property type="evidence" value="ECO:0007669"/>
    <property type="project" value="UniProtKB-UniRule"/>
</dbReference>
<keyword evidence="6 10" id="KW-0833">Ubl conjugation pathway</keyword>
<evidence type="ECO:0000256" key="5">
    <source>
        <dbReference type="ARBA" id="ARBA00022771"/>
    </source>
</evidence>
<dbReference type="Pfam" id="PF02207">
    <property type="entry name" value="zf-UBR"/>
    <property type="match status" value="1"/>
</dbReference>
<evidence type="ECO:0000256" key="2">
    <source>
        <dbReference type="ARBA" id="ARBA00004906"/>
    </source>
</evidence>
<evidence type="ECO:0000256" key="8">
    <source>
        <dbReference type="ARBA" id="ARBA00046341"/>
    </source>
</evidence>
<accession>A0AAE0S393</accession>
<dbReference type="CDD" id="cd19673">
    <property type="entry name" value="UBR-box_UBR3"/>
    <property type="match status" value="1"/>
</dbReference>
<dbReference type="GO" id="GO:0005737">
    <property type="term" value="C:cytoplasm"/>
    <property type="evidence" value="ECO:0007669"/>
    <property type="project" value="TreeGrafter"/>
</dbReference>
<evidence type="ECO:0000256" key="9">
    <source>
        <dbReference type="PROSITE-ProRule" id="PRU00508"/>
    </source>
</evidence>
<dbReference type="InterPro" id="IPR044046">
    <property type="entry name" value="E3_ligase_UBR-like_C"/>
</dbReference>
<dbReference type="GO" id="GO:0000151">
    <property type="term" value="C:ubiquitin ligase complex"/>
    <property type="evidence" value="ECO:0007669"/>
    <property type="project" value="TreeGrafter"/>
</dbReference>
<reference evidence="13" key="1">
    <citation type="journal article" date="2021" name="Genome Biol. Evol.">
        <title>A High-Quality Reference Genome for a Parasitic Bivalve with Doubly Uniparental Inheritance (Bivalvia: Unionida).</title>
        <authorList>
            <person name="Smith C.H."/>
        </authorList>
    </citation>
    <scope>NUCLEOTIDE SEQUENCE</scope>
    <source>
        <strain evidence="13">CHS0354</strain>
    </source>
</reference>
<dbReference type="GO" id="GO:0016567">
    <property type="term" value="P:protein ubiquitination"/>
    <property type="evidence" value="ECO:0007669"/>
    <property type="project" value="UniProtKB-UniRule"/>
</dbReference>
<dbReference type="InterPro" id="IPR055194">
    <property type="entry name" value="UBR1-like_WH"/>
</dbReference>
<gene>
    <name evidence="13" type="ORF">CHS0354_017223</name>
</gene>
<feature type="domain" description="UBR-type" evidence="12">
    <location>
        <begin position="83"/>
        <end position="154"/>
    </location>
</feature>
<evidence type="ECO:0000256" key="4">
    <source>
        <dbReference type="ARBA" id="ARBA00022723"/>
    </source>
</evidence>
<feature type="compositionally biased region" description="Basic and acidic residues" evidence="11">
    <location>
        <begin position="1088"/>
        <end position="1110"/>
    </location>
</feature>
<dbReference type="GO" id="GO:0071596">
    <property type="term" value="P:ubiquitin-dependent protein catabolic process via the N-end rule pathway"/>
    <property type="evidence" value="ECO:0007669"/>
    <property type="project" value="UniProtKB-UniRule"/>
</dbReference>
<sequence>MATSSEMTSLLKRSKRTVATSIKGECYRQNESQKLEDLLNHLLDPTTKQIDDFETIDWCKWLIAGGSTFEEFAKTVRQYDNAVTCGLVWTANFVAYRCRTCGISPCMSLCAECFQAGNHEGHDFNMFRSQAGGACDCGDVSVMNPKGFCLRHGPDRKHQLSAPPGDLLAVAEAMMPRLFLRLIYHLRSNSKPEMRDTYLLAMQDAELFLGFLHNLSDMGAAMRRVMSFALTNPTDYQNLTKVEEMSDGSNKYYVESKGNYQAALTSLSYPKSFEEYEEMPGLNQTLIHRTFLEELVFWTVKFEFPQKIVTLLLSLLPDEKYKECFTRAFIQHYSRISRVLVNALDRQTVANRVVHISVQLFSNEQLARLMVKDYNLLYTLILSLKNMVESVLTESTLQDPSHNFHMVIDCSHEAMKDHCYWPIISDLINLLSHKDIAHRFLADSQLVTMWLELLSYFQGMNLNQRELSQHVEFEPDTYYAAFSAELEIAASPMWSLISHCRTKETIPYTRSMTQACVTILQDWFDAVGCKETTKPNPLQLTFHLPLHRYLAIFMAQTVQHQGLDLSSIAPSERFLKTVLIHLLQIQMATTEIYASMWVRNGLQIKGQAMTYIQCHFCYSMIDADFYLMQVCACRLDPDYFVQTVLDRFHINDWLSYLPNQGSRKLAPEQEMAMVEGALQFFNMLLSVRTYLGIEDKELTRLEMASLLFISDRHHSQLMDLMPEKSGMTGHGKDLFEPTLKEISDFKAPVFEPGGGGLQQGTYVPKEDLWETDFDPLHVYQRAVYKKDFQSAMDRYTEFVRKKCNYSGKGQPWPPFKFPGKILDTYKNLYQILHCRTMHAFLFTVLHRASQDASITEGVIFHAIHLLELAVMTAPVSESFNMNRKSFIGKVPDQNYKEWFSGSNFFQNVCEIVQEVSVPYHSHHMDLEQEGTMTVNMDTSLEEMFQLAPSALATSSGPITAAHSGIIPSITMISMATASSDAPNTHLPLHSTTSSQTGLKYDGCGTSTEHFLSVKVSESLLSILLKLLAKMLGKTSSYVPLSVSNRTLSESNVGDGQHFIQRLLDRLCQRSPDCAKKVEEMCNSQAPKDAGKKVKTSHDREERRKKARERQQKLMADFASKQKAFMEQAMETEADADADASTSASGEFEEGCKGSVVEEMYDCVICGQSAPSTPEKTFGLVVLLQATSVLGHRPQTDLRRLLSLSDKQRNRYSTCANIQTKRLDSLLRHFEEGSCQMSVNIGWEGGVLVQTCGHYLHLDCHSSYMMSLRTAHNTQNLQVSKGEYSCPLCLQLANSVVPILPEENKFTLTKPVSHDHTQMVLDIAEMMVKRPITPRSASVTKAMGAMMEDLTNATYGQYKTFTRSQTSESVLLFVCSVARTNLEIELLQRGGDLSRQTSSSRKPCFLPLLHVLGMHSKILTTKPYTDIWSHLTGIPCTDESNSILLYQKEVPLLLKDPSALLIQLVLTLPTIIDEGHYHFLLKMTYNMVFLQALVIMSCRFTEEEREAWRKMGALAPLSTLEGMMTHVITRLGKSWLYDKDCDTEQGLPAICQSVWSPQSVECLIQDYFCPFLKICALVKYHLFQKEFPAKGDLTEFQYLCSYLHLNVQGNSTVKPDKITTAASCLCWTVSEPHILTRTWLTDLGNFIDKVPSDGKNLLITNPVWYPPHLIMLPGQYYKIFQAYRDKQCPVCSNIPKDPCVCLICGTFLCFREQCCQQQHQFECVLHSMECGAGTGIFLLINSSIVVVIRGPRATLWGSVYLDEHGEEDRDLKRGKPLYLSKDRYDLLEQQWISHNFDHACKRWIWHQDHL</sequence>
<keyword evidence="3 10" id="KW-0808">Transferase</keyword>
<comment type="catalytic activity">
    <reaction evidence="1 10">
        <text>S-ubiquitinyl-[E2 ubiquitin-conjugating enzyme]-L-cysteine + [acceptor protein]-L-lysine = [E2 ubiquitin-conjugating enzyme]-L-cysteine + N(6)-ubiquitinyl-[acceptor protein]-L-lysine.</text>
        <dbReference type="EC" id="2.3.2.27"/>
    </reaction>
</comment>